<keyword evidence="7" id="KW-0812">Transmembrane</keyword>
<keyword evidence="7" id="KW-1133">Transmembrane helix</keyword>
<feature type="region of interest" description="Disordered" evidence="6">
    <location>
        <begin position="1066"/>
        <end position="1090"/>
    </location>
</feature>
<reference evidence="10" key="1">
    <citation type="submission" date="2017-10" db="EMBL/GenBank/DDBJ databases">
        <title>Rapid genome shrinkage in a self-fertile nematode reveals novel sperm competition proteins.</title>
        <authorList>
            <person name="Yin D."/>
            <person name="Schwarz E.M."/>
            <person name="Thomas C.G."/>
            <person name="Felde R.L."/>
            <person name="Korf I.F."/>
            <person name="Cutter A.D."/>
            <person name="Schartner C.M."/>
            <person name="Ralston E.J."/>
            <person name="Meyer B.J."/>
            <person name="Haag E.S."/>
        </authorList>
    </citation>
    <scope>NUCLEOTIDE SEQUENCE [LARGE SCALE GENOMIC DNA]</scope>
    <source>
        <strain evidence="10">JU1422</strain>
    </source>
</reference>
<feature type="region of interest" description="Disordered" evidence="6">
    <location>
        <begin position="863"/>
        <end position="918"/>
    </location>
</feature>
<organism evidence="9 10">
    <name type="scientific">Caenorhabditis nigoni</name>
    <dbReference type="NCBI Taxonomy" id="1611254"/>
    <lineage>
        <taxon>Eukaryota</taxon>
        <taxon>Metazoa</taxon>
        <taxon>Ecdysozoa</taxon>
        <taxon>Nematoda</taxon>
        <taxon>Chromadorea</taxon>
        <taxon>Rhabditida</taxon>
        <taxon>Rhabditina</taxon>
        <taxon>Rhabditomorpha</taxon>
        <taxon>Rhabditoidea</taxon>
        <taxon>Rhabditidae</taxon>
        <taxon>Peloderinae</taxon>
        <taxon>Caenorhabditis</taxon>
    </lineage>
</organism>
<evidence type="ECO:0000259" key="8">
    <source>
        <dbReference type="SMART" id="SM00355"/>
    </source>
</evidence>
<feature type="domain" description="C2H2-type" evidence="8">
    <location>
        <begin position="730"/>
        <end position="753"/>
    </location>
</feature>
<feature type="region of interest" description="Disordered" evidence="6">
    <location>
        <begin position="358"/>
        <end position="384"/>
    </location>
</feature>
<keyword evidence="10" id="KW-1185">Reference proteome</keyword>
<feature type="domain" description="C2H2-type" evidence="8">
    <location>
        <begin position="950"/>
        <end position="970"/>
    </location>
</feature>
<proteinExistence type="predicted"/>
<dbReference type="Proteomes" id="UP000230233">
    <property type="component" value="Chromosome V"/>
</dbReference>
<accession>A0A2G5T6E2</accession>
<dbReference type="GO" id="GO:0000978">
    <property type="term" value="F:RNA polymerase II cis-regulatory region sequence-specific DNA binding"/>
    <property type="evidence" value="ECO:0007669"/>
    <property type="project" value="TreeGrafter"/>
</dbReference>
<name>A0A2G5T6E2_9PELO</name>
<protein>
    <recommendedName>
        <fullName evidence="8">C2H2-type domain-containing protein</fullName>
    </recommendedName>
</protein>
<dbReference type="PANTHER" id="PTHR24388">
    <property type="entry name" value="ZINC FINGER PROTEIN"/>
    <property type="match status" value="1"/>
</dbReference>
<feature type="compositionally biased region" description="Polar residues" evidence="6">
    <location>
        <begin position="162"/>
        <end position="184"/>
    </location>
</feature>
<dbReference type="Gene3D" id="3.30.160.60">
    <property type="entry name" value="Classic Zinc Finger"/>
    <property type="match status" value="2"/>
</dbReference>
<feature type="compositionally biased region" description="Low complexity" evidence="6">
    <location>
        <begin position="301"/>
        <end position="316"/>
    </location>
</feature>
<feature type="compositionally biased region" description="Low complexity" evidence="6">
    <location>
        <begin position="278"/>
        <end position="290"/>
    </location>
</feature>
<feature type="region of interest" description="Disordered" evidence="6">
    <location>
        <begin position="278"/>
        <end position="316"/>
    </location>
</feature>
<dbReference type="STRING" id="1611254.A0A2G5T6E2"/>
<evidence type="ECO:0000256" key="4">
    <source>
        <dbReference type="ARBA" id="ARBA00022833"/>
    </source>
</evidence>
<comment type="caution">
    <text evidence="9">The sequence shown here is derived from an EMBL/GenBank/DDBJ whole genome shotgun (WGS) entry which is preliminary data.</text>
</comment>
<feature type="domain" description="C2H2-type" evidence="8">
    <location>
        <begin position="187"/>
        <end position="210"/>
    </location>
</feature>
<sequence length="1090" mass="119825">MCIVFLRFAILCVRLIKPRQPPPRATATLLSSSPPIIIIITSLSIFSSSSLLFVFGAFVHLFFVSRHTHFIVASKLHETRRVIVNTSKREKSSQQSIHLPDHLMSIGGEDNEIILNASLSNSPDRSEATAESNRSRLERILATMSANAVKSGIEDIAARLKQNGNPPSKSNGTDPTTISNHTPSMQLSCVECGVTKANSEEMEIHIKTEHLNWLPFQCPMCLAERASDSQMREHLHSSHQKNMSKFIYVDNVTAKRKLQVLMDKAFSLNVTKRVNANANSLPSSSTATSPYSPPNFRSAHSSGRNTSTSNGSVASSSATASAQAAATAIVNHHKEKEKQNAQVAADFFKLLEFQGMNNGAAEEPKPQTPSSSSRTTGGRKRPYVPTSATEAITTMELSEPSNADAFLATLNSLSHAQTPENEENDKPSFSLDDLNIDSTSTLATLFGGGTKKMKYEETEGAADSMEDVLDSLNPISVLDNVAALFGSTPDRTMETETTKKTSSISKKRVLGECSKCQKPVTAGARQMHMFFHLAKDEMIFRFRCKHDGCAVEHYRKDQMENHQSKAHGRIDPDMMEDRSLELFQKCQELNHELFVAHRHGGGGHHRSSPHQWSGGSADMAGYQDLSMELLGTKSGSIPGPTAAKAEIVYAAQQAANAQRIAQKAKALAAGSSSASAAPTSNVYTGFGPLKLVPDEDHPLQCKICGKTMQNRIRGFHILWHMAKDKGINRYTCKYCDFGHDRSQSVQVHGKKEHGTDDCVEDRIGEYQDDVKEMSAACFGVPSVFAQESKRKNKFPAAAPREHKDITLMLNSSAGASPLVALDEEEVSNDSMMVKMEDVEEEEEEKPLLLMDEEVDDVGEVEEVDEDMLHEEDHGDYGEEPEEEEEDGEEGAPATSSNSKGGSASKRKSRRAFNIRSKKSKKQKEDAVVARSVSILIGGAQFYKKKVNEFCYCEKCGKQTNSRLPEHAYTHMDGVSLYQCAACSFGNQCKDMVMKHMRDAHPELAERCVDNRLSHIKEIKSQLGECFPAFFVDHPLPTKGDIEKLQILAAGGDLKIGGIEAYLKEECADGEDSSEAPEEEEEDVEEDIASE</sequence>
<dbReference type="AlphaFoldDB" id="A0A2G5T6E2"/>
<dbReference type="EMBL" id="PDUG01000005">
    <property type="protein sequence ID" value="PIC22954.1"/>
    <property type="molecule type" value="Genomic_DNA"/>
</dbReference>
<feature type="compositionally biased region" description="Acidic residues" evidence="6">
    <location>
        <begin position="1067"/>
        <end position="1090"/>
    </location>
</feature>
<evidence type="ECO:0000256" key="2">
    <source>
        <dbReference type="ARBA" id="ARBA00022737"/>
    </source>
</evidence>
<evidence type="ECO:0000313" key="9">
    <source>
        <dbReference type="EMBL" id="PIC22954.1"/>
    </source>
</evidence>
<keyword evidence="5" id="KW-0539">Nucleus</keyword>
<feature type="domain" description="C2H2-type" evidence="8">
    <location>
        <begin position="216"/>
        <end position="239"/>
    </location>
</feature>
<feature type="region of interest" description="Disordered" evidence="6">
    <location>
        <begin position="161"/>
        <end position="184"/>
    </location>
</feature>
<dbReference type="GO" id="GO:0000981">
    <property type="term" value="F:DNA-binding transcription factor activity, RNA polymerase II-specific"/>
    <property type="evidence" value="ECO:0007669"/>
    <property type="project" value="TreeGrafter"/>
</dbReference>
<keyword evidence="3" id="KW-0863">Zinc-finger</keyword>
<evidence type="ECO:0000256" key="7">
    <source>
        <dbReference type="SAM" id="Phobius"/>
    </source>
</evidence>
<keyword evidence="2" id="KW-0677">Repeat</keyword>
<evidence type="ECO:0000256" key="6">
    <source>
        <dbReference type="SAM" id="MobiDB-lite"/>
    </source>
</evidence>
<dbReference type="PANTHER" id="PTHR24388:SF104">
    <property type="entry name" value="AT-RICH BINDING PROTEIN-RELATED"/>
    <property type="match status" value="1"/>
</dbReference>
<feature type="compositionally biased region" description="Basic residues" evidence="6">
    <location>
        <begin position="904"/>
        <end position="918"/>
    </location>
</feature>
<dbReference type="GO" id="GO:0008270">
    <property type="term" value="F:zinc ion binding"/>
    <property type="evidence" value="ECO:0007669"/>
    <property type="project" value="UniProtKB-KW"/>
</dbReference>
<feature type="domain" description="C2H2-type" evidence="8">
    <location>
        <begin position="511"/>
        <end position="532"/>
    </location>
</feature>
<feature type="domain" description="C2H2-type" evidence="8">
    <location>
        <begin position="542"/>
        <end position="567"/>
    </location>
</feature>
<gene>
    <name evidence="9" type="primary">Cni-sup-37</name>
    <name evidence="9" type="synonym">Cnig_chr_V.g16822</name>
    <name evidence="9" type="ORF">B9Z55_016822</name>
</gene>
<keyword evidence="1" id="KW-0479">Metal-binding</keyword>
<feature type="compositionally biased region" description="Acidic residues" evidence="6">
    <location>
        <begin position="877"/>
        <end position="889"/>
    </location>
</feature>
<keyword evidence="7" id="KW-0472">Membrane</keyword>
<keyword evidence="4" id="KW-0862">Zinc</keyword>
<dbReference type="InterPro" id="IPR050527">
    <property type="entry name" value="Snail/Krueppel_Znf"/>
</dbReference>
<dbReference type="InterPro" id="IPR013087">
    <property type="entry name" value="Znf_C2H2_type"/>
</dbReference>
<dbReference type="OrthoDB" id="5844122at2759"/>
<evidence type="ECO:0000256" key="5">
    <source>
        <dbReference type="ARBA" id="ARBA00023242"/>
    </source>
</evidence>
<evidence type="ECO:0000313" key="10">
    <source>
        <dbReference type="Proteomes" id="UP000230233"/>
    </source>
</evidence>
<feature type="transmembrane region" description="Helical" evidence="7">
    <location>
        <begin position="34"/>
        <end position="64"/>
    </location>
</feature>
<evidence type="ECO:0000256" key="3">
    <source>
        <dbReference type="ARBA" id="ARBA00022771"/>
    </source>
</evidence>
<feature type="domain" description="C2H2-type" evidence="8">
    <location>
        <begin position="977"/>
        <end position="1000"/>
    </location>
</feature>
<evidence type="ECO:0000256" key="1">
    <source>
        <dbReference type="ARBA" id="ARBA00022723"/>
    </source>
</evidence>
<dbReference type="SMART" id="SM00355">
    <property type="entry name" value="ZnF_C2H2"/>
    <property type="match status" value="7"/>
</dbReference>